<dbReference type="EC" id="1.-.-.-" evidence="4"/>
<dbReference type="SUPFAM" id="SSF51735">
    <property type="entry name" value="NAD(P)-binding Rossmann-fold domains"/>
    <property type="match status" value="1"/>
</dbReference>
<dbReference type="Pfam" id="PF00106">
    <property type="entry name" value="adh_short"/>
    <property type="match status" value="1"/>
</dbReference>
<sequence>MPGKVIVITGANGGLGRAISQRFAADGDTVIMLGRTLSKVQAVADEIGENAVAIECEVSSPDSVRAAFAQIAERYPRIDALINNAAVFQMLVLEEASDKQIIDAVMANLAGPMLCARSAIPLLGAGGHIINVSSESVEVTLPHLIPYQATKAGLEQFSRDLNLELMGKGIRVTTVRAGQMTGPGSSAEHDAVAAGRFFEAATKRGHHVMERGISQYASTVHIFRTVIDAPADVHIGVVSFQSRPAG</sequence>
<evidence type="ECO:0000313" key="5">
    <source>
        <dbReference type="Proteomes" id="UP001169764"/>
    </source>
</evidence>
<gene>
    <name evidence="4" type="ORF">Q4F19_09275</name>
</gene>
<keyword evidence="2 4" id="KW-0560">Oxidoreductase</keyword>
<dbReference type="InterPro" id="IPR036291">
    <property type="entry name" value="NAD(P)-bd_dom_sf"/>
</dbReference>
<comment type="caution">
    <text evidence="4">The sequence shown here is derived from an EMBL/GenBank/DDBJ whole genome shotgun (WGS) entry which is preliminary data.</text>
</comment>
<comment type="similarity">
    <text evidence="1 3">Belongs to the short-chain dehydrogenases/reductases (SDR) family.</text>
</comment>
<protein>
    <submittedName>
        <fullName evidence="4">SDR family oxidoreductase</fullName>
        <ecNumber evidence="4">1.-.-.-</ecNumber>
    </submittedName>
</protein>
<accession>A0ABT8YA86</accession>
<dbReference type="PRINTS" id="PR00081">
    <property type="entry name" value="GDHRDH"/>
</dbReference>
<dbReference type="EMBL" id="JAUOTP010000003">
    <property type="protein sequence ID" value="MDO6414570.1"/>
    <property type="molecule type" value="Genomic_DNA"/>
</dbReference>
<proteinExistence type="inferred from homology"/>
<organism evidence="4 5">
    <name type="scientific">Sphingomonas natans</name>
    <dbReference type="NCBI Taxonomy" id="3063330"/>
    <lineage>
        <taxon>Bacteria</taxon>
        <taxon>Pseudomonadati</taxon>
        <taxon>Pseudomonadota</taxon>
        <taxon>Alphaproteobacteria</taxon>
        <taxon>Sphingomonadales</taxon>
        <taxon>Sphingomonadaceae</taxon>
        <taxon>Sphingomonas</taxon>
    </lineage>
</organism>
<dbReference type="PANTHER" id="PTHR43669">
    <property type="entry name" value="5-KETO-D-GLUCONATE 5-REDUCTASE"/>
    <property type="match status" value="1"/>
</dbReference>
<keyword evidence="5" id="KW-1185">Reference proteome</keyword>
<dbReference type="PRINTS" id="PR00080">
    <property type="entry name" value="SDRFAMILY"/>
</dbReference>
<dbReference type="GO" id="GO:0016491">
    <property type="term" value="F:oxidoreductase activity"/>
    <property type="evidence" value="ECO:0007669"/>
    <property type="project" value="UniProtKB-KW"/>
</dbReference>
<dbReference type="RefSeq" id="WP_303541825.1">
    <property type="nucleotide sequence ID" value="NZ_JAUOTP010000003.1"/>
</dbReference>
<evidence type="ECO:0000256" key="1">
    <source>
        <dbReference type="ARBA" id="ARBA00006484"/>
    </source>
</evidence>
<evidence type="ECO:0000256" key="2">
    <source>
        <dbReference type="ARBA" id="ARBA00023002"/>
    </source>
</evidence>
<evidence type="ECO:0000313" key="4">
    <source>
        <dbReference type="EMBL" id="MDO6414570.1"/>
    </source>
</evidence>
<name>A0ABT8YA86_9SPHN</name>
<dbReference type="CDD" id="cd05233">
    <property type="entry name" value="SDR_c"/>
    <property type="match status" value="1"/>
</dbReference>
<dbReference type="InterPro" id="IPR002347">
    <property type="entry name" value="SDR_fam"/>
</dbReference>
<reference evidence="4" key="1">
    <citation type="submission" date="2023-07" db="EMBL/GenBank/DDBJ databases">
        <authorList>
            <person name="Kim M."/>
        </authorList>
    </citation>
    <scope>NUCLEOTIDE SEQUENCE</scope>
    <source>
        <strain evidence="4">BIUV-7</strain>
    </source>
</reference>
<dbReference type="PANTHER" id="PTHR43669:SF3">
    <property type="entry name" value="ALCOHOL DEHYDROGENASE, PUTATIVE (AFU_ORTHOLOGUE AFUA_3G03445)-RELATED"/>
    <property type="match status" value="1"/>
</dbReference>
<dbReference type="Gene3D" id="3.40.50.720">
    <property type="entry name" value="NAD(P)-binding Rossmann-like Domain"/>
    <property type="match status" value="1"/>
</dbReference>
<dbReference type="Proteomes" id="UP001169764">
    <property type="component" value="Unassembled WGS sequence"/>
</dbReference>
<evidence type="ECO:0000256" key="3">
    <source>
        <dbReference type="RuleBase" id="RU000363"/>
    </source>
</evidence>